<dbReference type="AlphaFoldDB" id="A0A8E2DRI9"/>
<keyword evidence="7" id="KW-0406">Ion transport</keyword>
<dbReference type="Pfam" id="PF05493">
    <property type="entry name" value="ATP_synt_H"/>
    <property type="match status" value="1"/>
</dbReference>
<dbReference type="GO" id="GO:0007035">
    <property type="term" value="P:vacuolar acidification"/>
    <property type="evidence" value="ECO:0007669"/>
    <property type="project" value="TreeGrafter"/>
</dbReference>
<dbReference type="OrthoDB" id="1508846at2759"/>
<name>A0A8E2DRI9_9APHY</name>
<evidence type="ECO:0000313" key="10">
    <source>
        <dbReference type="EMBL" id="OCH94396.1"/>
    </source>
</evidence>
<evidence type="ECO:0000256" key="6">
    <source>
        <dbReference type="ARBA" id="ARBA00022989"/>
    </source>
</evidence>
<comment type="similarity">
    <text evidence="2">Belongs to the V-ATPase e1/e2 subunit family.</text>
</comment>
<evidence type="ECO:0008006" key="12">
    <source>
        <dbReference type="Google" id="ProtNLM"/>
    </source>
</evidence>
<evidence type="ECO:0000256" key="7">
    <source>
        <dbReference type="ARBA" id="ARBA00023065"/>
    </source>
</evidence>
<keyword evidence="4 9" id="KW-0812">Transmembrane</keyword>
<evidence type="ECO:0000256" key="5">
    <source>
        <dbReference type="ARBA" id="ARBA00022781"/>
    </source>
</evidence>
<dbReference type="GO" id="GO:0000220">
    <property type="term" value="C:vacuolar proton-transporting V-type ATPase, V0 domain"/>
    <property type="evidence" value="ECO:0007669"/>
    <property type="project" value="TreeGrafter"/>
</dbReference>
<feature type="transmembrane region" description="Helical" evidence="9">
    <location>
        <begin position="32"/>
        <end position="55"/>
    </location>
</feature>
<evidence type="ECO:0000313" key="11">
    <source>
        <dbReference type="Proteomes" id="UP000250043"/>
    </source>
</evidence>
<accession>A0A8E2DRI9</accession>
<evidence type="ECO:0000256" key="4">
    <source>
        <dbReference type="ARBA" id="ARBA00022692"/>
    </source>
</evidence>
<dbReference type="InterPro" id="IPR008389">
    <property type="entry name" value="ATPase_V0-cplx_e1/e2_su"/>
</dbReference>
<protein>
    <recommendedName>
        <fullName evidence="12">V-type proton ATPase subunit</fullName>
    </recommendedName>
</protein>
<dbReference type="EMBL" id="KV722344">
    <property type="protein sequence ID" value="OCH94396.1"/>
    <property type="molecule type" value="Genomic_DNA"/>
</dbReference>
<comment type="subcellular location">
    <subcellularLocation>
        <location evidence="1">Endomembrane system</location>
        <topology evidence="1">Multi-pass membrane protein</topology>
    </subcellularLocation>
</comment>
<evidence type="ECO:0000256" key="8">
    <source>
        <dbReference type="ARBA" id="ARBA00023136"/>
    </source>
</evidence>
<feature type="transmembrane region" description="Helical" evidence="9">
    <location>
        <begin position="6"/>
        <end position="25"/>
    </location>
</feature>
<evidence type="ECO:0000256" key="9">
    <source>
        <dbReference type="SAM" id="Phobius"/>
    </source>
</evidence>
<evidence type="ECO:0000256" key="2">
    <source>
        <dbReference type="ARBA" id="ARBA00008328"/>
    </source>
</evidence>
<dbReference type="PANTHER" id="PTHR12263">
    <property type="entry name" value="VACUOLAR ATP SYNTHASE SUBUNIT H"/>
    <property type="match status" value="1"/>
</dbReference>
<keyword evidence="11" id="KW-1185">Reference proteome</keyword>
<dbReference type="GO" id="GO:0012505">
    <property type="term" value="C:endomembrane system"/>
    <property type="evidence" value="ECO:0007669"/>
    <property type="project" value="UniProtKB-SubCell"/>
</dbReference>
<keyword evidence="6 9" id="KW-1133">Transmembrane helix</keyword>
<reference evidence="10 11" key="1">
    <citation type="submission" date="2016-07" db="EMBL/GenBank/DDBJ databases">
        <title>Draft genome of the white-rot fungus Obba rivulosa 3A-2.</title>
        <authorList>
            <consortium name="DOE Joint Genome Institute"/>
            <person name="Miettinen O."/>
            <person name="Riley R."/>
            <person name="Acob R."/>
            <person name="Barry K."/>
            <person name="Cullen D."/>
            <person name="De Vries R."/>
            <person name="Hainaut M."/>
            <person name="Hatakka A."/>
            <person name="Henrissat B."/>
            <person name="Hilden K."/>
            <person name="Kuo R."/>
            <person name="Labutti K."/>
            <person name="Lipzen A."/>
            <person name="Makela M.R."/>
            <person name="Sandor L."/>
            <person name="Spatafora J.W."/>
            <person name="Grigoriev I.V."/>
            <person name="Hibbett D.S."/>
        </authorList>
    </citation>
    <scope>NUCLEOTIDE SEQUENCE [LARGE SCALE GENOMIC DNA]</scope>
    <source>
        <strain evidence="10 11">3A-2</strain>
    </source>
</reference>
<organism evidence="10 11">
    <name type="scientific">Obba rivulosa</name>
    <dbReference type="NCBI Taxonomy" id="1052685"/>
    <lineage>
        <taxon>Eukaryota</taxon>
        <taxon>Fungi</taxon>
        <taxon>Dikarya</taxon>
        <taxon>Basidiomycota</taxon>
        <taxon>Agaricomycotina</taxon>
        <taxon>Agaricomycetes</taxon>
        <taxon>Polyporales</taxon>
        <taxon>Gelatoporiaceae</taxon>
        <taxon>Obba</taxon>
    </lineage>
</organism>
<keyword evidence="5" id="KW-0375">Hydrogen ion transport</keyword>
<evidence type="ECO:0000256" key="1">
    <source>
        <dbReference type="ARBA" id="ARBA00004127"/>
    </source>
</evidence>
<proteinExistence type="inferred from homology"/>
<dbReference type="PANTHER" id="PTHR12263:SF0">
    <property type="entry name" value="V-TYPE PROTON ATPASE SUBUNIT"/>
    <property type="match status" value="1"/>
</dbReference>
<dbReference type="GO" id="GO:0046961">
    <property type="term" value="F:proton-transporting ATPase activity, rotational mechanism"/>
    <property type="evidence" value="ECO:0007669"/>
    <property type="project" value="InterPro"/>
</dbReference>
<gene>
    <name evidence="10" type="ORF">OBBRIDRAFT_769780</name>
</gene>
<keyword evidence="8 9" id="KW-0472">Membrane</keyword>
<sequence>MSSPLPTLYVLFVVLGLMACAWFFIPKGPQQILIRTSIMLTLACCYLMWMCTYLIQVYPLERPRKASSLGE</sequence>
<keyword evidence="3" id="KW-0813">Transport</keyword>
<dbReference type="Proteomes" id="UP000250043">
    <property type="component" value="Unassembled WGS sequence"/>
</dbReference>
<evidence type="ECO:0000256" key="3">
    <source>
        <dbReference type="ARBA" id="ARBA00022448"/>
    </source>
</evidence>